<evidence type="ECO:0000256" key="2">
    <source>
        <dbReference type="ARBA" id="ARBA00022884"/>
    </source>
</evidence>
<accession>A0A0M0BSP9</accession>
<keyword evidence="2 4" id="KW-0694">RNA-binding</keyword>
<dbReference type="GO" id="GO:0003723">
    <property type="term" value="F:RNA binding"/>
    <property type="evidence" value="ECO:0007669"/>
    <property type="project" value="UniProtKB-UniRule"/>
</dbReference>
<comment type="subunit">
    <text evidence="4">Homodimer. Interacts with the ribosome. Binds ribosomal RNA.</text>
</comment>
<evidence type="ECO:0000256" key="1">
    <source>
        <dbReference type="ARBA" id="ARBA00022448"/>
    </source>
</evidence>
<dbReference type="GO" id="GO:0015031">
    <property type="term" value="P:protein transport"/>
    <property type="evidence" value="ECO:0007669"/>
    <property type="project" value="UniProtKB-UniRule"/>
</dbReference>
<feature type="domain" description="NAC-A/B" evidence="6">
    <location>
        <begin position="1"/>
        <end position="60"/>
    </location>
</feature>
<dbReference type="InterPro" id="IPR002715">
    <property type="entry name" value="Nas_poly-pep-assoc_cplx_dom"/>
</dbReference>
<evidence type="ECO:0000256" key="3">
    <source>
        <dbReference type="ARBA" id="ARBA00022927"/>
    </source>
</evidence>
<dbReference type="AlphaFoldDB" id="A0A0M0BSP9"/>
<dbReference type="Proteomes" id="UP000037210">
    <property type="component" value="Unassembled WGS sequence"/>
</dbReference>
<dbReference type="InterPro" id="IPR005231">
    <property type="entry name" value="NAC_arc"/>
</dbReference>
<dbReference type="NCBIfam" id="TIGR00264">
    <property type="entry name" value="archaeal-type nascent polypeptide-associated complex protein"/>
    <property type="match status" value="1"/>
</dbReference>
<dbReference type="PROSITE" id="PS51151">
    <property type="entry name" value="NAC_AB"/>
    <property type="match status" value="1"/>
</dbReference>
<reference evidence="7 8" key="1">
    <citation type="submission" date="2015-06" db="EMBL/GenBank/DDBJ databases">
        <title>New insights into the roles of widespread benthic archaea in carbon and nitrogen cycling.</title>
        <authorList>
            <person name="Lazar C.S."/>
            <person name="Baker B.J."/>
            <person name="Seitz K.W."/>
            <person name="Hyde A.S."/>
            <person name="Dick G.J."/>
            <person name="Hinrichs K.-U."/>
            <person name="Teske A.P."/>
        </authorList>
    </citation>
    <scope>NUCLEOTIDE SEQUENCE [LARGE SCALE GENOMIC DNA]</scope>
    <source>
        <strain evidence="7">DG-45</strain>
    </source>
</reference>
<dbReference type="SMART" id="SM01407">
    <property type="entry name" value="NAC"/>
    <property type="match status" value="1"/>
</dbReference>
<dbReference type="Gene3D" id="1.10.8.10">
    <property type="entry name" value="DNA helicase RuvA subunit, C-terminal domain"/>
    <property type="match status" value="1"/>
</dbReference>
<evidence type="ECO:0000313" key="8">
    <source>
        <dbReference type="Proteomes" id="UP000037210"/>
    </source>
</evidence>
<comment type="similarity">
    <text evidence="4">Belongs to the NAC-alpha family.</text>
</comment>
<keyword evidence="1 4" id="KW-0813">Transport</keyword>
<dbReference type="EMBL" id="LFWZ01000009">
    <property type="protein sequence ID" value="KON31251.1"/>
    <property type="molecule type" value="Genomic_DNA"/>
</dbReference>
<protein>
    <recommendedName>
        <fullName evidence="4 5">Nascent polypeptide-associated complex protein</fullName>
    </recommendedName>
</protein>
<evidence type="ECO:0000259" key="6">
    <source>
        <dbReference type="PROSITE" id="PS51151"/>
    </source>
</evidence>
<dbReference type="CDD" id="cd14359">
    <property type="entry name" value="UBA_AeNAC"/>
    <property type="match status" value="1"/>
</dbReference>
<organism evidence="7 8">
    <name type="scientific">miscellaneous Crenarchaeota group-15 archaeon DG-45</name>
    <dbReference type="NCBI Taxonomy" id="1685127"/>
    <lineage>
        <taxon>Archaea</taxon>
        <taxon>Candidatus Bathyarchaeota</taxon>
        <taxon>MCG-15</taxon>
    </lineage>
</organism>
<dbReference type="InterPro" id="IPR009060">
    <property type="entry name" value="UBA-like_sf"/>
</dbReference>
<name>A0A0M0BSP9_9ARCH</name>
<evidence type="ECO:0000256" key="5">
    <source>
        <dbReference type="NCBIfam" id="TIGR00264"/>
    </source>
</evidence>
<dbReference type="Gene3D" id="2.20.70.30">
    <property type="entry name" value="Nascent polypeptide-associated complex domain"/>
    <property type="match status" value="1"/>
</dbReference>
<sequence length="104" mass="11290">MMKQMGLKMDELGDIERVILQGRGREIVIEGPSVTALDMKGQRMYQIAGGSVTERTLEEEGPAIPEEDVLLVAQQAGVSMDRAREALMEAEGDLAKAILMLTTG</sequence>
<keyword evidence="3 4" id="KW-0653">Protein transport</keyword>
<dbReference type="HAMAP" id="MF_00814">
    <property type="entry name" value="NAC_arch"/>
    <property type="match status" value="1"/>
</dbReference>
<dbReference type="SUPFAM" id="SSF46934">
    <property type="entry name" value="UBA-like"/>
    <property type="match status" value="1"/>
</dbReference>
<dbReference type="Pfam" id="PF01849">
    <property type="entry name" value="NAC"/>
    <property type="match status" value="1"/>
</dbReference>
<evidence type="ECO:0000256" key="4">
    <source>
        <dbReference type="HAMAP-Rule" id="MF_00814"/>
    </source>
</evidence>
<comment type="caution">
    <text evidence="7">The sequence shown here is derived from an EMBL/GenBank/DDBJ whole genome shotgun (WGS) entry which is preliminary data.</text>
</comment>
<comment type="function">
    <text evidence="4">Contacts the emerging nascent chain on the ribosome.</text>
</comment>
<dbReference type="InterPro" id="IPR038187">
    <property type="entry name" value="NAC_A/B_dom_sf"/>
</dbReference>
<gene>
    <name evidence="4" type="primary">nac</name>
    <name evidence="7" type="ORF">AC482_01415</name>
</gene>
<proteinExistence type="inferred from homology"/>
<evidence type="ECO:0000313" key="7">
    <source>
        <dbReference type="EMBL" id="KON31251.1"/>
    </source>
</evidence>